<organism evidence="1">
    <name type="scientific">Enterobacter hormaechei subsp. xiangfangensis</name>
    <dbReference type="NCBI Taxonomy" id="1296536"/>
    <lineage>
        <taxon>Bacteria</taxon>
        <taxon>Pseudomonadati</taxon>
        <taxon>Pseudomonadota</taxon>
        <taxon>Gammaproteobacteria</taxon>
        <taxon>Enterobacterales</taxon>
        <taxon>Enterobacteriaceae</taxon>
        <taxon>Enterobacter</taxon>
        <taxon>Enterobacter cloacae complex</taxon>
    </lineage>
</organism>
<reference evidence="1" key="1">
    <citation type="submission" date="2019-12" db="EMBL/GenBank/DDBJ databases">
        <title>Whole genome sequencing based molecular characterization of multi-drug resistant Enterobacter cloacae complex and Klebsiella aerogenes isolates in Lebanon.</title>
        <authorList>
            <person name="Tokajian S.T."/>
            <person name="Araj G.F."/>
        </authorList>
    </citation>
    <scope>NUCLEOTIDE SEQUENCE</scope>
    <source>
        <strain evidence="1">ST114</strain>
        <plasmid evidence="1">pLAU_ENM30_NDM1</plasmid>
    </source>
</reference>
<keyword evidence="1" id="KW-0614">Plasmid</keyword>
<dbReference type="AlphaFoldDB" id="A0A6C0L3M1"/>
<proteinExistence type="predicted"/>
<name>A0A6C0L3M1_9ENTR</name>
<protein>
    <submittedName>
        <fullName evidence="1">Uncharacterized protein</fullName>
    </submittedName>
</protein>
<sequence length="67" mass="7292">MPLCGMEAPAAVEWSTAPSPGAAGYCFDRFRLIQPPSLKVRLVSAVCYERGADITSSTFQLNCIIQR</sequence>
<gene>
    <name evidence="1" type="ORF">pLAU_ENM30_NDM1_00019</name>
</gene>
<dbReference type="EMBL" id="MN792917">
    <property type="protein sequence ID" value="QHU24669.1"/>
    <property type="molecule type" value="Genomic_DNA"/>
</dbReference>
<geneLocation type="plasmid" evidence="1">
    <name>pLAU_ENM30_NDM1</name>
</geneLocation>
<accession>A0A6C0L3M1</accession>
<evidence type="ECO:0000313" key="1">
    <source>
        <dbReference type="EMBL" id="QHU24669.1"/>
    </source>
</evidence>